<comment type="catalytic activity">
    <reaction evidence="7 8">
        <text>dUTP + H2O = dUMP + diphosphate + H(+)</text>
        <dbReference type="Rhea" id="RHEA:10248"/>
        <dbReference type="ChEBI" id="CHEBI:15377"/>
        <dbReference type="ChEBI" id="CHEBI:15378"/>
        <dbReference type="ChEBI" id="CHEBI:33019"/>
        <dbReference type="ChEBI" id="CHEBI:61555"/>
        <dbReference type="ChEBI" id="CHEBI:246422"/>
        <dbReference type="EC" id="3.6.1.23"/>
    </reaction>
</comment>
<dbReference type="SUPFAM" id="SSF51283">
    <property type="entry name" value="dUTPase-like"/>
    <property type="match status" value="1"/>
</dbReference>
<dbReference type="NCBIfam" id="NF001862">
    <property type="entry name" value="PRK00601.1"/>
    <property type="match status" value="1"/>
</dbReference>
<dbReference type="KEGG" id="csq:CSCA_2737"/>
<keyword evidence="4 8" id="KW-0378">Hydrolase</keyword>
<dbReference type="GO" id="GO:0000287">
    <property type="term" value="F:magnesium ion binding"/>
    <property type="evidence" value="ECO:0007669"/>
    <property type="project" value="UniProtKB-UniRule"/>
</dbReference>
<dbReference type="PANTHER" id="PTHR11241">
    <property type="entry name" value="DEOXYURIDINE 5'-TRIPHOSPHATE NUCLEOTIDOHYDROLASE"/>
    <property type="match status" value="1"/>
</dbReference>
<comment type="cofactor">
    <cofactor evidence="1 8">
        <name>Mg(2+)</name>
        <dbReference type="ChEBI" id="CHEBI:18420"/>
    </cofactor>
</comment>
<keyword evidence="3 8" id="KW-0479">Metal-binding</keyword>
<dbReference type="Gene3D" id="2.70.40.10">
    <property type="match status" value="1"/>
</dbReference>
<accession>A0A0E3K0C9</accession>
<evidence type="ECO:0000256" key="3">
    <source>
        <dbReference type="ARBA" id="ARBA00022723"/>
    </source>
</evidence>
<evidence type="ECO:0000259" key="9">
    <source>
        <dbReference type="Pfam" id="PF00692"/>
    </source>
</evidence>
<dbReference type="RefSeq" id="WP_029954885.1">
    <property type="nucleotide sequence ID" value="NZ_CP009933.1"/>
</dbReference>
<dbReference type="NCBIfam" id="TIGR00576">
    <property type="entry name" value="dut"/>
    <property type="match status" value="1"/>
</dbReference>
<dbReference type="CDD" id="cd07557">
    <property type="entry name" value="trimeric_dUTPase"/>
    <property type="match status" value="1"/>
</dbReference>
<dbReference type="GO" id="GO:0046081">
    <property type="term" value="P:dUTP catabolic process"/>
    <property type="evidence" value="ECO:0007669"/>
    <property type="project" value="InterPro"/>
</dbReference>
<comment type="pathway">
    <text evidence="8">Pyrimidine metabolism; dUMP biosynthesis; dUMP from dCTP (dUTP route): step 2/2.</text>
</comment>
<evidence type="ECO:0000256" key="8">
    <source>
        <dbReference type="HAMAP-Rule" id="MF_00116"/>
    </source>
</evidence>
<feature type="domain" description="dUTPase-like" evidence="9">
    <location>
        <begin position="17"/>
        <end position="146"/>
    </location>
</feature>
<dbReference type="EC" id="3.6.1.23" evidence="8"/>
<reference evidence="10 11" key="1">
    <citation type="journal article" date="2015" name="J. Biotechnol.">
        <title>Complete genome sequence of a malodorant-producing acetogen, Clostridium scatologenes ATCC 25775(T).</title>
        <authorList>
            <person name="Zhu Z."/>
            <person name="Guo T."/>
            <person name="Zheng H."/>
            <person name="Song T."/>
            <person name="Ouyang P."/>
            <person name="Xie J."/>
        </authorList>
    </citation>
    <scope>NUCLEOTIDE SEQUENCE [LARGE SCALE GENOMIC DNA]</scope>
    <source>
        <strain evidence="10 11">ATCC 25775</strain>
    </source>
</reference>
<keyword evidence="5 8" id="KW-0460">Magnesium</keyword>
<dbReference type="Pfam" id="PF00692">
    <property type="entry name" value="dUTPase"/>
    <property type="match status" value="1"/>
</dbReference>
<dbReference type="UniPathway" id="UPA00610">
    <property type="reaction ID" value="UER00666"/>
</dbReference>
<dbReference type="GO" id="GO:0004170">
    <property type="term" value="F:dUTP diphosphatase activity"/>
    <property type="evidence" value="ECO:0007669"/>
    <property type="project" value="UniProtKB-UniRule"/>
</dbReference>
<dbReference type="InterPro" id="IPR033704">
    <property type="entry name" value="dUTPase_trimeric"/>
</dbReference>
<organism evidence="10 11">
    <name type="scientific">Clostridium scatologenes</name>
    <dbReference type="NCBI Taxonomy" id="1548"/>
    <lineage>
        <taxon>Bacteria</taxon>
        <taxon>Bacillati</taxon>
        <taxon>Bacillota</taxon>
        <taxon>Clostridia</taxon>
        <taxon>Eubacteriales</taxon>
        <taxon>Clostridiaceae</taxon>
        <taxon>Clostridium</taxon>
    </lineage>
</organism>
<dbReference type="AlphaFoldDB" id="A0A0E3K0C9"/>
<evidence type="ECO:0000256" key="7">
    <source>
        <dbReference type="ARBA" id="ARBA00047686"/>
    </source>
</evidence>
<evidence type="ECO:0000256" key="5">
    <source>
        <dbReference type="ARBA" id="ARBA00022842"/>
    </source>
</evidence>
<comment type="function">
    <text evidence="8">This enzyme is involved in nucleotide metabolism: it produces dUMP, the immediate precursor of thymidine nucleotides and it decreases the intracellular concentration of dUTP so that uracil cannot be incorporated into DNA.</text>
</comment>
<keyword evidence="11" id="KW-1185">Reference proteome</keyword>
<dbReference type="InterPro" id="IPR029054">
    <property type="entry name" value="dUTPase-like"/>
</dbReference>
<dbReference type="Proteomes" id="UP000033115">
    <property type="component" value="Chromosome"/>
</dbReference>
<gene>
    <name evidence="8" type="primary">dut</name>
    <name evidence="10" type="ORF">CSCA_2737</name>
</gene>
<comment type="caution">
    <text evidence="8">Lacks conserved residue(s) required for the propagation of feature annotation.</text>
</comment>
<feature type="binding site" evidence="8">
    <location>
        <position position="80"/>
    </location>
    <ligand>
        <name>substrate</name>
    </ligand>
</feature>
<evidence type="ECO:0000313" key="10">
    <source>
        <dbReference type="EMBL" id="AKA69862.1"/>
    </source>
</evidence>
<name>A0A0E3K0C9_CLOSL</name>
<dbReference type="GO" id="GO:0006226">
    <property type="term" value="P:dUMP biosynthetic process"/>
    <property type="evidence" value="ECO:0007669"/>
    <property type="project" value="UniProtKB-UniRule"/>
</dbReference>
<feature type="binding site" evidence="8">
    <location>
        <begin position="84"/>
        <end position="86"/>
    </location>
    <ligand>
        <name>substrate</name>
    </ligand>
</feature>
<dbReference type="InterPro" id="IPR036157">
    <property type="entry name" value="dUTPase-like_sf"/>
</dbReference>
<evidence type="ECO:0000256" key="4">
    <source>
        <dbReference type="ARBA" id="ARBA00022801"/>
    </source>
</evidence>
<dbReference type="FunFam" id="2.70.40.10:FF:000008">
    <property type="entry name" value="Deoxyuridine 5'-triphosphate nucleotidohydrolase"/>
    <property type="match status" value="1"/>
</dbReference>
<keyword evidence="6 8" id="KW-0546">Nucleotide metabolism</keyword>
<evidence type="ECO:0000313" key="11">
    <source>
        <dbReference type="Proteomes" id="UP000033115"/>
    </source>
</evidence>
<dbReference type="HOGENOM" id="CLU_068508_1_2_9"/>
<evidence type="ECO:0000256" key="2">
    <source>
        <dbReference type="ARBA" id="ARBA00006581"/>
    </source>
</evidence>
<dbReference type="STRING" id="1548.CSCA_2737"/>
<evidence type="ECO:0000256" key="6">
    <source>
        <dbReference type="ARBA" id="ARBA00023080"/>
    </source>
</evidence>
<dbReference type="EMBL" id="CP009933">
    <property type="protein sequence ID" value="AKA69862.1"/>
    <property type="molecule type" value="Genomic_DNA"/>
</dbReference>
<comment type="similarity">
    <text evidence="2 8">Belongs to the dUTPase family.</text>
</comment>
<protein>
    <recommendedName>
        <fullName evidence="8">Deoxyuridine 5'-triphosphate nucleotidohydrolase</fullName>
        <shortName evidence="8">dUTPase</shortName>
        <ecNumber evidence="8">3.6.1.23</ecNumber>
    </recommendedName>
    <alternativeName>
        <fullName evidence="8">dUTP pyrophosphatase</fullName>
    </alternativeName>
</protein>
<sequence>MNESTIQVKVIKVNEMAKLPEYAHEGDAGMDLFSTEEVVIPPSKTTLIHTGIKIELPRNTEAQIRPRSGLALKHSITVLNTPGTIDEGYRGEIGVILINHGKLPFKVEKNMKIAQMVVKPIIRVSILEVGELSESERAEGGFGSTGVK</sequence>
<evidence type="ECO:0000256" key="1">
    <source>
        <dbReference type="ARBA" id="ARBA00001946"/>
    </source>
</evidence>
<proteinExistence type="inferred from homology"/>
<dbReference type="HAMAP" id="MF_00116">
    <property type="entry name" value="dUTPase_bact"/>
    <property type="match status" value="1"/>
</dbReference>
<dbReference type="InterPro" id="IPR008181">
    <property type="entry name" value="dUTPase"/>
</dbReference>
<feature type="binding site" evidence="8">
    <location>
        <begin position="67"/>
        <end position="69"/>
    </location>
    <ligand>
        <name>substrate</name>
    </ligand>
</feature>
<dbReference type="PANTHER" id="PTHR11241:SF0">
    <property type="entry name" value="DEOXYURIDINE 5'-TRIPHOSPHATE NUCLEOTIDOHYDROLASE"/>
    <property type="match status" value="1"/>
</dbReference>